<dbReference type="Proteomes" id="UP000278807">
    <property type="component" value="Unassembled WGS sequence"/>
</dbReference>
<dbReference type="OrthoDB" id="6285723at2759"/>
<reference evidence="3" key="1">
    <citation type="submission" date="2017-02" db="UniProtKB">
        <authorList>
            <consortium name="WormBaseParasite"/>
        </authorList>
    </citation>
    <scope>IDENTIFICATION</scope>
</reference>
<dbReference type="WBParaSite" id="HNAJ_0000218301-mRNA-1">
    <property type="protein sequence ID" value="HNAJ_0000218301-mRNA-1"/>
    <property type="gene ID" value="HNAJ_0000218301"/>
</dbReference>
<protein>
    <submittedName>
        <fullName evidence="3">DUF3883 domain-containing protein</fullName>
    </submittedName>
</protein>
<evidence type="ECO:0000313" key="1">
    <source>
        <dbReference type="EMBL" id="VDN98041.1"/>
    </source>
</evidence>
<reference evidence="1 2" key="2">
    <citation type="submission" date="2018-11" db="EMBL/GenBank/DDBJ databases">
        <authorList>
            <consortium name="Pathogen Informatics"/>
        </authorList>
    </citation>
    <scope>NUCLEOTIDE SEQUENCE [LARGE SCALE GENOMIC DNA]</scope>
</reference>
<keyword evidence="2" id="KW-1185">Reference proteome</keyword>
<gene>
    <name evidence="1" type="ORF">HNAJ_LOCUS2182</name>
</gene>
<evidence type="ECO:0000313" key="2">
    <source>
        <dbReference type="Proteomes" id="UP000278807"/>
    </source>
</evidence>
<name>A0A0R3T545_RODNA</name>
<proteinExistence type="predicted"/>
<dbReference type="AlphaFoldDB" id="A0A0R3T545"/>
<accession>A0A0R3T545</accession>
<dbReference type="EMBL" id="UZAE01001012">
    <property type="protein sequence ID" value="VDN98041.1"/>
    <property type="molecule type" value="Genomic_DNA"/>
</dbReference>
<organism evidence="3">
    <name type="scientific">Rodentolepis nana</name>
    <name type="common">Dwarf tapeworm</name>
    <name type="synonym">Hymenolepis nana</name>
    <dbReference type="NCBI Taxonomy" id="102285"/>
    <lineage>
        <taxon>Eukaryota</taxon>
        <taxon>Metazoa</taxon>
        <taxon>Spiralia</taxon>
        <taxon>Lophotrochozoa</taxon>
        <taxon>Platyhelminthes</taxon>
        <taxon>Cestoda</taxon>
        <taxon>Eucestoda</taxon>
        <taxon>Cyclophyllidea</taxon>
        <taxon>Hymenolepididae</taxon>
        <taxon>Rodentolepis</taxon>
    </lineage>
</organism>
<evidence type="ECO:0000313" key="3">
    <source>
        <dbReference type="WBParaSite" id="HNAJ_0000218301-mRNA-1"/>
    </source>
</evidence>
<dbReference type="STRING" id="102285.A0A0R3T545"/>
<sequence>MAFPLPSLPRNFSNGLLKLRSSLMTSGLSKQNVAGHLRNFFASHGIPKSNPNLNDLLRHLVSETGSPAISTLISSSSENVVTKTDKSDGVSVVTAHLESTPSSLKRPLSTMSEEESVGTYTRYQTPLFEAINAVQRNMLDTSGVPSLRSSFLEHGISSHNSPYADAIGYEGEKLVYQSFLARIQSLQDFDFPTGHPELGPGRLIKAEWLNSSAESRQPFDIEIYLEVKGSIESLDSSFRKAISTGVIKQSPDSNSLLHVGPIFVEVKSTSVSSSLAGDSFKERGDLFEISLAEVSYAQKMDWRFHVIRYRHIRDEKKSEMLHVPNLALALLRDPQHFHIYIGMRG</sequence>